<dbReference type="RefSeq" id="WP_135207746.1">
    <property type="nucleotide sequence ID" value="NZ_SPVF01000166.1"/>
</dbReference>
<protein>
    <submittedName>
        <fullName evidence="1">Uncharacterized protein</fullName>
    </submittedName>
</protein>
<reference evidence="1 2" key="1">
    <citation type="submission" date="2019-03" db="EMBL/GenBank/DDBJ databases">
        <title>Draft Genome Sequence of Massilia arenosa sp. nov., a Novel Massilia Species Isolated from a Sandy-loam Maize Soil.</title>
        <authorList>
            <person name="Raths R."/>
            <person name="Peta V."/>
            <person name="Bucking H."/>
        </authorList>
    </citation>
    <scope>NUCLEOTIDE SEQUENCE [LARGE SCALE GENOMIC DNA]</scope>
    <source>
        <strain evidence="1 2">MC02</strain>
    </source>
</reference>
<dbReference type="OrthoDB" id="8742229at2"/>
<name>A0A4Y9SCP6_9BURK</name>
<sequence length="563" mass="63432">MTDVLVIATSHDIAVAEEHARTLDSYRVYFFDPTLVDAIAASTLRNAELLVWDECADYPALVKEGHKRAFEFERELQQRVGSLLPPGVSLEGWQHLNYFYFFTAFDWYTGLWRAVLPRFAGMTVHVFVCDNPANFYWPSFVPALLLLQYLRTAQMPFKALTYGARADESDVVMHLCGEGVDVEGYDVLTHLPTCFYDAPWFSQELKASGRRTLNVEPKYWSVPLETDHSLRMMRRGDQQLLCGGQPDIETIGRQLEGAIYQMLEPYLATRAYRLRQARHLASLYQSQLVNLYLLEQRFEKQYPRQFLLSDHDSGFHGPLIAFAEKRGIPVLMLPHAKTSDDTEFTYRGITMLTHPMQGGALYDGARRQVKQGTLCYPENWGAETAAPGPLKRVGLLLNGLSLNGIQCTPWETYLSGIVEMDRWCKENGIELSIRCRQGQSLIELLHGAIGIDKDSLRASIGGSLSMFAQSVDLCLMYDAPTNADIEFLRTQVPILNPVPAPLTKAEAATADAAIVPRDSVAGVLAMLDDFVSDPTAFHAFRVRQFANYVSLFTQAKPLRSYII</sequence>
<organism evidence="1 2">
    <name type="scientific">Zemynaea arenosa</name>
    <dbReference type="NCBI Taxonomy" id="2561931"/>
    <lineage>
        <taxon>Bacteria</taxon>
        <taxon>Pseudomonadati</taxon>
        <taxon>Pseudomonadota</taxon>
        <taxon>Betaproteobacteria</taxon>
        <taxon>Burkholderiales</taxon>
        <taxon>Oxalobacteraceae</taxon>
        <taxon>Telluria group</taxon>
        <taxon>Zemynaea</taxon>
    </lineage>
</organism>
<evidence type="ECO:0000313" key="2">
    <source>
        <dbReference type="Proteomes" id="UP000298438"/>
    </source>
</evidence>
<dbReference type="Proteomes" id="UP000298438">
    <property type="component" value="Unassembled WGS sequence"/>
</dbReference>
<gene>
    <name evidence="1" type="ORF">E4L96_13470</name>
</gene>
<evidence type="ECO:0000313" key="1">
    <source>
        <dbReference type="EMBL" id="TFW18191.1"/>
    </source>
</evidence>
<dbReference type="AlphaFoldDB" id="A0A4Y9SCP6"/>
<proteinExistence type="predicted"/>
<accession>A0A4Y9SCP6</accession>
<comment type="caution">
    <text evidence="1">The sequence shown here is derived from an EMBL/GenBank/DDBJ whole genome shotgun (WGS) entry which is preliminary data.</text>
</comment>
<dbReference type="EMBL" id="SPVF01000166">
    <property type="protein sequence ID" value="TFW18191.1"/>
    <property type="molecule type" value="Genomic_DNA"/>
</dbReference>
<keyword evidence="2" id="KW-1185">Reference proteome</keyword>